<dbReference type="Proteomes" id="UP000430295">
    <property type="component" value="Unassembled WGS sequence"/>
</dbReference>
<evidence type="ECO:0000313" key="3">
    <source>
        <dbReference type="EMBL" id="MTR40724.1"/>
    </source>
</evidence>
<feature type="chain" id="PRO_5039455946" description="Lipoprotein" evidence="2">
    <location>
        <begin position="23"/>
        <end position="214"/>
    </location>
</feature>
<feature type="region of interest" description="Disordered" evidence="1">
    <location>
        <begin position="24"/>
        <end position="65"/>
    </location>
</feature>
<protein>
    <recommendedName>
        <fullName evidence="5">Lipoprotein</fullName>
    </recommendedName>
</protein>
<evidence type="ECO:0000256" key="2">
    <source>
        <dbReference type="SAM" id="SignalP"/>
    </source>
</evidence>
<evidence type="ECO:0000256" key="1">
    <source>
        <dbReference type="SAM" id="MobiDB-lite"/>
    </source>
</evidence>
<keyword evidence="2" id="KW-0732">Signal</keyword>
<feature type="signal peptide" evidence="2">
    <location>
        <begin position="1"/>
        <end position="22"/>
    </location>
</feature>
<accession>A0A6I3P827</accession>
<evidence type="ECO:0008006" key="5">
    <source>
        <dbReference type="Google" id="ProtNLM"/>
    </source>
</evidence>
<feature type="compositionally biased region" description="Basic and acidic residues" evidence="1">
    <location>
        <begin position="51"/>
        <end position="65"/>
    </location>
</feature>
<dbReference type="AlphaFoldDB" id="A0A6I3P827"/>
<reference evidence="3 4" key="1">
    <citation type="journal article" date="2019" name="Nat. Med.">
        <title>A library of human gut bacterial isolates paired with longitudinal multiomics data enables mechanistic microbiome research.</title>
        <authorList>
            <person name="Poyet M."/>
            <person name="Groussin M."/>
            <person name="Gibbons S.M."/>
            <person name="Avila-Pacheco J."/>
            <person name="Jiang X."/>
            <person name="Kearney S.M."/>
            <person name="Perrotta A.R."/>
            <person name="Berdy B."/>
            <person name="Zhao S."/>
            <person name="Lieberman T.D."/>
            <person name="Swanson P.K."/>
            <person name="Smith M."/>
            <person name="Roesemann S."/>
            <person name="Alexander J.E."/>
            <person name="Rich S.A."/>
            <person name="Livny J."/>
            <person name="Vlamakis H."/>
            <person name="Clish C."/>
            <person name="Bullock K."/>
            <person name="Deik A."/>
            <person name="Scott J."/>
            <person name="Pierce K.A."/>
            <person name="Xavier R.J."/>
            <person name="Alm E.J."/>
        </authorList>
    </citation>
    <scope>NUCLEOTIDE SEQUENCE [LARGE SCALE GENOMIC DNA]</scope>
    <source>
        <strain evidence="3 4">BIOML-A18</strain>
    </source>
</reference>
<sequence>MKNKFLLASVTFLSVVSLSACTSPKKASSKSSAASSSANVVRETTNSSSNVEKKIPDSDKGNVETKRIGSADYGYVNIPSDWKKNDSIQVGDNIQYTDKNTFNIIVLNAATREKAHVPEGVEFNAELIAQRLESKWNDYKIVEKMTKSTTTVGGNESLKIHIFLKSGLQVAGWVFQKDDKVYLIVVEGFEKTITQFTPYVENTWSLDGTGAVTD</sequence>
<evidence type="ECO:0000313" key="4">
    <source>
        <dbReference type="Proteomes" id="UP000430295"/>
    </source>
</evidence>
<dbReference type="RefSeq" id="WP_155198917.1">
    <property type="nucleotide sequence ID" value="NZ_WMYS01000001.1"/>
</dbReference>
<feature type="compositionally biased region" description="Low complexity" evidence="1">
    <location>
        <begin position="24"/>
        <end position="38"/>
    </location>
</feature>
<gene>
    <name evidence="3" type="ORF">GMC75_03235</name>
</gene>
<name>A0A6I3P827_STRPA</name>
<proteinExistence type="predicted"/>
<dbReference type="EMBL" id="WMYS01000001">
    <property type="protein sequence ID" value="MTR40724.1"/>
    <property type="molecule type" value="Genomic_DNA"/>
</dbReference>
<organism evidence="3 4">
    <name type="scientific">Streptococcus parasanguinis</name>
    <dbReference type="NCBI Taxonomy" id="1318"/>
    <lineage>
        <taxon>Bacteria</taxon>
        <taxon>Bacillati</taxon>
        <taxon>Bacillota</taxon>
        <taxon>Bacilli</taxon>
        <taxon>Lactobacillales</taxon>
        <taxon>Streptococcaceae</taxon>
        <taxon>Streptococcus</taxon>
    </lineage>
</organism>
<dbReference type="PROSITE" id="PS51257">
    <property type="entry name" value="PROKAR_LIPOPROTEIN"/>
    <property type="match status" value="1"/>
</dbReference>
<comment type="caution">
    <text evidence="3">The sequence shown here is derived from an EMBL/GenBank/DDBJ whole genome shotgun (WGS) entry which is preliminary data.</text>
</comment>